<evidence type="ECO:0000256" key="3">
    <source>
        <dbReference type="ARBA" id="ARBA00023125"/>
    </source>
</evidence>
<organism evidence="6 7">
    <name type="scientific">Acinetobacter brisouii CIP 110357</name>
    <dbReference type="NCBI Taxonomy" id="1341683"/>
    <lineage>
        <taxon>Bacteria</taxon>
        <taxon>Pseudomonadati</taxon>
        <taxon>Pseudomonadota</taxon>
        <taxon>Gammaproteobacteria</taxon>
        <taxon>Moraxellales</taxon>
        <taxon>Moraxellaceae</taxon>
        <taxon>Acinetobacter</taxon>
    </lineage>
</organism>
<dbReference type="SUPFAM" id="SSF53850">
    <property type="entry name" value="Periplasmic binding protein-like II"/>
    <property type="match status" value="1"/>
</dbReference>
<dbReference type="RefSeq" id="WP_004901357.1">
    <property type="nucleotide sequence ID" value="NZ_BBTI01000012.1"/>
</dbReference>
<dbReference type="Gene3D" id="1.10.10.10">
    <property type="entry name" value="Winged helix-like DNA-binding domain superfamily/Winged helix DNA-binding domain"/>
    <property type="match status" value="1"/>
</dbReference>
<dbReference type="PROSITE" id="PS50931">
    <property type="entry name" value="HTH_LYSR"/>
    <property type="match status" value="1"/>
</dbReference>
<dbReference type="OrthoDB" id="196624at2"/>
<dbReference type="InterPro" id="IPR036388">
    <property type="entry name" value="WH-like_DNA-bd_sf"/>
</dbReference>
<evidence type="ECO:0000256" key="2">
    <source>
        <dbReference type="ARBA" id="ARBA00023015"/>
    </source>
</evidence>
<keyword evidence="2" id="KW-0805">Transcription regulation</keyword>
<reference evidence="6 7" key="1">
    <citation type="submission" date="2013-10" db="EMBL/GenBank/DDBJ databases">
        <title>The Genome Sequence of Acinetobacter brisouii CIP 110357.</title>
        <authorList>
            <consortium name="The Broad Institute Genomics Platform"/>
            <consortium name="The Broad Institute Genome Sequencing Center for Infectious Disease"/>
            <person name="Cerqueira G."/>
            <person name="Feldgarden M."/>
            <person name="Courvalin P."/>
            <person name="Grillot-Courvalin C."/>
            <person name="Clermont D."/>
            <person name="Rocha E."/>
            <person name="Yoon E.-J."/>
            <person name="Nemec A."/>
            <person name="Young S.K."/>
            <person name="Zeng Q."/>
            <person name="Gargeya S."/>
            <person name="Fitzgerald M."/>
            <person name="Abouelleil A."/>
            <person name="Alvarado L."/>
            <person name="Berlin A.M."/>
            <person name="Chapman S.B."/>
            <person name="Gainer-Dewar J."/>
            <person name="Goldberg J."/>
            <person name="Gnerre S."/>
            <person name="Griggs A."/>
            <person name="Gujja S."/>
            <person name="Hansen M."/>
            <person name="Howarth C."/>
            <person name="Imamovic A."/>
            <person name="Ireland A."/>
            <person name="Larimer J."/>
            <person name="McCowan C."/>
            <person name="Murphy C."/>
            <person name="Pearson M."/>
            <person name="Poon T.W."/>
            <person name="Priest M."/>
            <person name="Roberts A."/>
            <person name="Saif S."/>
            <person name="Shea T."/>
            <person name="Sykes S."/>
            <person name="Wortman J."/>
            <person name="Nusbaum C."/>
            <person name="Birren B."/>
        </authorList>
    </citation>
    <scope>NUCLEOTIDE SEQUENCE [LARGE SCALE GENOMIC DNA]</scope>
    <source>
        <strain evidence="6 7">CIP 110357</strain>
    </source>
</reference>
<keyword evidence="4" id="KW-0804">Transcription</keyword>
<evidence type="ECO:0000256" key="1">
    <source>
        <dbReference type="ARBA" id="ARBA00009437"/>
    </source>
</evidence>
<evidence type="ECO:0000256" key="4">
    <source>
        <dbReference type="ARBA" id="ARBA00023163"/>
    </source>
</evidence>
<sequence>MNINQEQLNIFKTVMETGSFSAAARQLGKVPSAVSMSIANLEVDLNLQLFERVGREPKPTAQAQVLYEKTLYLLTEIQQWVQHANALSDGLESTLSIVVVSELIHTEWTDYIALLEQQFPTLQLDIFSAPQEDALRMLMQGQVQFALMFEREYLDHRESFIELKRETIVPVVSLSHSLAKQNQIPLETLQRHRQVIVTGRDQHLKPELLFSTQYWRTDNHQLALSLILKNLGWGLLPLTMLEQNPHLYTQLKILDILDITPQLEYYIDLVWNKEAQLGQASQFLIDFVRQQRLKKVQ</sequence>
<accession>V2UTV2</accession>
<dbReference type="EMBL" id="AYEU01000004">
    <property type="protein sequence ID" value="ESK52041.1"/>
    <property type="molecule type" value="Genomic_DNA"/>
</dbReference>
<dbReference type="InterPro" id="IPR005119">
    <property type="entry name" value="LysR_subst-bd"/>
</dbReference>
<dbReference type="PANTHER" id="PTHR30126">
    <property type="entry name" value="HTH-TYPE TRANSCRIPTIONAL REGULATOR"/>
    <property type="match status" value="1"/>
</dbReference>
<dbReference type="GO" id="GO:0000976">
    <property type="term" value="F:transcription cis-regulatory region binding"/>
    <property type="evidence" value="ECO:0007669"/>
    <property type="project" value="TreeGrafter"/>
</dbReference>
<keyword evidence="7" id="KW-1185">Reference proteome</keyword>
<dbReference type="SUPFAM" id="SSF46785">
    <property type="entry name" value="Winged helix' DNA-binding domain"/>
    <property type="match status" value="1"/>
</dbReference>
<feature type="domain" description="HTH lysR-type" evidence="5">
    <location>
        <begin position="1"/>
        <end position="60"/>
    </location>
</feature>
<dbReference type="PATRIC" id="fig|1341683.3.peg.1126"/>
<proteinExistence type="inferred from homology"/>
<comment type="caution">
    <text evidence="6">The sequence shown here is derived from an EMBL/GenBank/DDBJ whole genome shotgun (WGS) entry which is preliminary data.</text>
</comment>
<dbReference type="CDD" id="cd05466">
    <property type="entry name" value="PBP2_LTTR_substrate"/>
    <property type="match status" value="1"/>
</dbReference>
<evidence type="ECO:0000313" key="6">
    <source>
        <dbReference type="EMBL" id="ESK52041.1"/>
    </source>
</evidence>
<dbReference type="Gene3D" id="3.40.190.290">
    <property type="match status" value="1"/>
</dbReference>
<dbReference type="InterPro" id="IPR000847">
    <property type="entry name" value="LysR_HTH_N"/>
</dbReference>
<gene>
    <name evidence="6" type="ORF">P255_01137</name>
</gene>
<dbReference type="GO" id="GO:0003700">
    <property type="term" value="F:DNA-binding transcription factor activity"/>
    <property type="evidence" value="ECO:0007669"/>
    <property type="project" value="InterPro"/>
</dbReference>
<dbReference type="Pfam" id="PF03466">
    <property type="entry name" value="LysR_substrate"/>
    <property type="match status" value="1"/>
</dbReference>
<dbReference type="InterPro" id="IPR036390">
    <property type="entry name" value="WH_DNA-bd_sf"/>
</dbReference>
<dbReference type="Pfam" id="PF00126">
    <property type="entry name" value="HTH_1"/>
    <property type="match status" value="1"/>
</dbReference>
<dbReference type="HOGENOM" id="CLU_039613_35_0_6"/>
<name>V2UTV2_9GAMM</name>
<dbReference type="Proteomes" id="UP000018418">
    <property type="component" value="Unassembled WGS sequence"/>
</dbReference>
<dbReference type="PANTHER" id="PTHR30126:SF91">
    <property type="entry name" value="LYSR FAMILY TRANSCRIPTIONAL REGULATOR"/>
    <property type="match status" value="1"/>
</dbReference>
<keyword evidence="3" id="KW-0238">DNA-binding</keyword>
<comment type="similarity">
    <text evidence="1">Belongs to the LysR transcriptional regulatory family.</text>
</comment>
<dbReference type="STRING" id="396323.VH98_06645"/>
<dbReference type="AlphaFoldDB" id="V2UTV2"/>
<protein>
    <recommendedName>
        <fullName evidence="5">HTH lysR-type domain-containing protein</fullName>
    </recommendedName>
</protein>
<evidence type="ECO:0000313" key="7">
    <source>
        <dbReference type="Proteomes" id="UP000018418"/>
    </source>
</evidence>
<evidence type="ECO:0000259" key="5">
    <source>
        <dbReference type="PROSITE" id="PS50931"/>
    </source>
</evidence>